<dbReference type="OrthoDB" id="10253869at2759"/>
<dbReference type="eggNOG" id="ENOG502S3GI">
    <property type="taxonomic scope" value="Eukaryota"/>
</dbReference>
<evidence type="ECO:0000313" key="3">
    <source>
        <dbReference type="EnsemblFungi" id="MAPG_04267T0"/>
    </source>
</evidence>
<dbReference type="Gene3D" id="3.40.50.1820">
    <property type="entry name" value="alpha/beta hydrolase"/>
    <property type="match status" value="1"/>
</dbReference>
<evidence type="ECO:0000313" key="2">
    <source>
        <dbReference type="EMBL" id="KLU85239.1"/>
    </source>
</evidence>
<dbReference type="STRING" id="644358.A0A0C4DW93"/>
<reference evidence="3" key="5">
    <citation type="submission" date="2015-06" db="UniProtKB">
        <authorList>
            <consortium name="EnsemblFungi"/>
        </authorList>
    </citation>
    <scope>IDENTIFICATION</scope>
    <source>
        <strain evidence="3">ATCC 64411</strain>
    </source>
</reference>
<gene>
    <name evidence="2" type="ORF">MAPG_04267</name>
</gene>
<name>A0A0C4DW93_MAGP6</name>
<sequence>MLTVGQHCDRRPRDAVRGGTHGRPVRPISGASGLVRVLPAVAQLADPNANANGDAKPKTASPAQIAVATEHAFSSTTKDDTKSKVKRCFAESSAMVHTWTLPRWGDDNNDETSSRRLGASSGVTTTAAAARSPLLLLPPPAILLRAQETVPMEEGEDVARVDLARDDRRLGWDQYRPGLFRDVVDIPGHHYNIFAEANVDEARSALIDACEALERLS</sequence>
<proteinExistence type="predicted"/>
<feature type="region of interest" description="Disordered" evidence="1">
    <location>
        <begin position="103"/>
        <end position="123"/>
    </location>
</feature>
<dbReference type="EMBL" id="GL876968">
    <property type="protein sequence ID" value="KLU85239.1"/>
    <property type="molecule type" value="Genomic_DNA"/>
</dbReference>
<feature type="compositionally biased region" description="Basic and acidic residues" evidence="1">
    <location>
        <begin position="7"/>
        <end position="16"/>
    </location>
</feature>
<dbReference type="EnsemblFungi" id="MAPG_04267T0">
    <property type="protein sequence ID" value="MAPG_04267T0"/>
    <property type="gene ID" value="MAPG_04267"/>
</dbReference>
<evidence type="ECO:0000256" key="1">
    <source>
        <dbReference type="SAM" id="MobiDB-lite"/>
    </source>
</evidence>
<feature type="region of interest" description="Disordered" evidence="1">
    <location>
        <begin position="1"/>
        <end position="30"/>
    </location>
</feature>
<accession>A0A0C4DW93</accession>
<protein>
    <submittedName>
        <fullName evidence="2 3">Uncharacterized protein</fullName>
    </submittedName>
</protein>
<dbReference type="AlphaFoldDB" id="A0A0C4DW93"/>
<dbReference type="EMBL" id="ADBL01001011">
    <property type="status" value="NOT_ANNOTATED_CDS"/>
    <property type="molecule type" value="Genomic_DNA"/>
</dbReference>
<organism evidence="3 4">
    <name type="scientific">Magnaporthiopsis poae (strain ATCC 64411 / 73-15)</name>
    <name type="common">Kentucky bluegrass fungus</name>
    <name type="synonym">Magnaporthe poae</name>
    <dbReference type="NCBI Taxonomy" id="644358"/>
    <lineage>
        <taxon>Eukaryota</taxon>
        <taxon>Fungi</taxon>
        <taxon>Dikarya</taxon>
        <taxon>Ascomycota</taxon>
        <taxon>Pezizomycotina</taxon>
        <taxon>Sordariomycetes</taxon>
        <taxon>Sordariomycetidae</taxon>
        <taxon>Magnaporthales</taxon>
        <taxon>Magnaporthaceae</taxon>
        <taxon>Magnaporthiopsis</taxon>
    </lineage>
</organism>
<dbReference type="VEuPathDB" id="FungiDB:MAPG_04267"/>
<reference evidence="3" key="4">
    <citation type="journal article" date="2015" name="G3 (Bethesda)">
        <title>Genome sequences of three phytopathogenic species of the Magnaporthaceae family of fungi.</title>
        <authorList>
            <person name="Okagaki L.H."/>
            <person name="Nunes C.C."/>
            <person name="Sailsbery J."/>
            <person name="Clay B."/>
            <person name="Brown D."/>
            <person name="John T."/>
            <person name="Oh Y."/>
            <person name="Young N."/>
            <person name="Fitzgerald M."/>
            <person name="Haas B.J."/>
            <person name="Zeng Q."/>
            <person name="Young S."/>
            <person name="Adiconis X."/>
            <person name="Fan L."/>
            <person name="Levin J.Z."/>
            <person name="Mitchell T.K."/>
            <person name="Okubara P.A."/>
            <person name="Farman M.L."/>
            <person name="Kohn L.M."/>
            <person name="Birren B."/>
            <person name="Ma L.-J."/>
            <person name="Dean R.A."/>
        </authorList>
    </citation>
    <scope>NUCLEOTIDE SEQUENCE</scope>
    <source>
        <strain evidence="3">ATCC 64411 / 73-15</strain>
    </source>
</reference>
<reference evidence="2" key="2">
    <citation type="submission" date="2010-05" db="EMBL/GenBank/DDBJ databases">
        <title>The Genome Sequence of Magnaporthe poae strain ATCC 64411.</title>
        <authorList>
            <consortium name="The Broad Institute Genome Sequencing Platform"/>
            <consortium name="Broad Institute Genome Sequencing Center for Infectious Disease"/>
            <person name="Ma L.-J."/>
            <person name="Dead R."/>
            <person name="Young S."/>
            <person name="Zeng Q."/>
            <person name="Koehrsen M."/>
            <person name="Alvarado L."/>
            <person name="Berlin A."/>
            <person name="Chapman S.B."/>
            <person name="Chen Z."/>
            <person name="Freedman E."/>
            <person name="Gellesch M."/>
            <person name="Goldberg J."/>
            <person name="Griggs A."/>
            <person name="Gujja S."/>
            <person name="Heilman E.R."/>
            <person name="Heiman D."/>
            <person name="Hepburn T."/>
            <person name="Howarth C."/>
            <person name="Jen D."/>
            <person name="Larson L."/>
            <person name="Mehta T."/>
            <person name="Neiman D."/>
            <person name="Pearson M."/>
            <person name="Roberts A."/>
            <person name="Saif S."/>
            <person name="Shea T."/>
            <person name="Shenoy N."/>
            <person name="Sisk P."/>
            <person name="Stolte C."/>
            <person name="Sykes S."/>
            <person name="Walk T."/>
            <person name="White J."/>
            <person name="Yandava C."/>
            <person name="Haas B."/>
            <person name="Nusbaum C."/>
            <person name="Birren B."/>
        </authorList>
    </citation>
    <scope>NUCLEOTIDE SEQUENCE</scope>
    <source>
        <strain evidence="2">ATCC 64411</strain>
    </source>
</reference>
<dbReference type="Proteomes" id="UP000011715">
    <property type="component" value="Unassembled WGS sequence"/>
</dbReference>
<dbReference type="InterPro" id="IPR029058">
    <property type="entry name" value="AB_hydrolase_fold"/>
</dbReference>
<dbReference type="EMBL" id="ADBL01001010">
    <property type="status" value="NOT_ANNOTATED_CDS"/>
    <property type="molecule type" value="Genomic_DNA"/>
</dbReference>
<reference evidence="4" key="1">
    <citation type="submission" date="2010-05" db="EMBL/GenBank/DDBJ databases">
        <title>The genome sequence of Magnaporthe poae strain ATCC 64411.</title>
        <authorList>
            <person name="Ma L.-J."/>
            <person name="Dead R."/>
            <person name="Young S."/>
            <person name="Zeng Q."/>
            <person name="Koehrsen M."/>
            <person name="Alvarado L."/>
            <person name="Berlin A."/>
            <person name="Chapman S.B."/>
            <person name="Chen Z."/>
            <person name="Freedman E."/>
            <person name="Gellesch M."/>
            <person name="Goldberg J."/>
            <person name="Griggs A."/>
            <person name="Gujja S."/>
            <person name="Heilman E.R."/>
            <person name="Heiman D."/>
            <person name="Hepburn T."/>
            <person name="Howarth C."/>
            <person name="Jen D."/>
            <person name="Larson L."/>
            <person name="Mehta T."/>
            <person name="Neiman D."/>
            <person name="Pearson M."/>
            <person name="Roberts A."/>
            <person name="Saif S."/>
            <person name="Shea T."/>
            <person name="Shenoy N."/>
            <person name="Sisk P."/>
            <person name="Stolte C."/>
            <person name="Sykes S."/>
            <person name="Walk T."/>
            <person name="White J."/>
            <person name="Yandava C."/>
            <person name="Haas B."/>
            <person name="Nusbaum C."/>
            <person name="Birren B."/>
        </authorList>
    </citation>
    <scope>NUCLEOTIDE SEQUENCE [LARGE SCALE GENOMIC DNA]</scope>
    <source>
        <strain evidence="4">ATCC 64411 / 73-15</strain>
    </source>
</reference>
<evidence type="ECO:0000313" key="4">
    <source>
        <dbReference type="Proteomes" id="UP000011715"/>
    </source>
</evidence>
<keyword evidence="4" id="KW-1185">Reference proteome</keyword>
<reference evidence="2" key="3">
    <citation type="submission" date="2011-03" db="EMBL/GenBank/DDBJ databases">
        <title>Annotation of Magnaporthe poae ATCC 64411.</title>
        <authorList>
            <person name="Ma L.-J."/>
            <person name="Dead R."/>
            <person name="Young S.K."/>
            <person name="Zeng Q."/>
            <person name="Gargeya S."/>
            <person name="Fitzgerald M."/>
            <person name="Haas B."/>
            <person name="Abouelleil A."/>
            <person name="Alvarado L."/>
            <person name="Arachchi H.M."/>
            <person name="Berlin A."/>
            <person name="Brown A."/>
            <person name="Chapman S.B."/>
            <person name="Chen Z."/>
            <person name="Dunbar C."/>
            <person name="Freedman E."/>
            <person name="Gearin G."/>
            <person name="Gellesch M."/>
            <person name="Goldberg J."/>
            <person name="Griggs A."/>
            <person name="Gujja S."/>
            <person name="Heiman D."/>
            <person name="Howarth C."/>
            <person name="Larson L."/>
            <person name="Lui A."/>
            <person name="MacDonald P.J.P."/>
            <person name="Mehta T."/>
            <person name="Montmayeur A."/>
            <person name="Murphy C."/>
            <person name="Neiman D."/>
            <person name="Pearson M."/>
            <person name="Priest M."/>
            <person name="Roberts A."/>
            <person name="Saif S."/>
            <person name="Shea T."/>
            <person name="Shenoy N."/>
            <person name="Sisk P."/>
            <person name="Stolte C."/>
            <person name="Sykes S."/>
            <person name="Yandava C."/>
            <person name="Wortman J."/>
            <person name="Nusbaum C."/>
            <person name="Birren B."/>
        </authorList>
    </citation>
    <scope>NUCLEOTIDE SEQUENCE</scope>
    <source>
        <strain evidence="2">ATCC 64411</strain>
    </source>
</reference>